<keyword evidence="3" id="KW-0106">Calcium</keyword>
<keyword evidence="1" id="KW-0479">Metal-binding</keyword>
<dbReference type="Pfam" id="PF13833">
    <property type="entry name" value="EF-hand_8"/>
    <property type="match status" value="1"/>
</dbReference>
<evidence type="ECO:0000256" key="2">
    <source>
        <dbReference type="ARBA" id="ARBA00022737"/>
    </source>
</evidence>
<dbReference type="InterPro" id="IPR002048">
    <property type="entry name" value="EF_hand_dom"/>
</dbReference>
<name>A0AB40BX24_DIOCR</name>
<dbReference type="InterPro" id="IPR011992">
    <property type="entry name" value="EF-hand-dom_pair"/>
</dbReference>
<dbReference type="InterPro" id="IPR039647">
    <property type="entry name" value="EF_hand_pair_protein_CML-like"/>
</dbReference>
<dbReference type="RefSeq" id="XP_039131473.1">
    <property type="nucleotide sequence ID" value="XM_039275539.1"/>
</dbReference>
<gene>
    <name evidence="7" type="primary">LOC120267864</name>
</gene>
<organism evidence="6 7">
    <name type="scientific">Dioscorea cayennensis subsp. rotundata</name>
    <name type="common">White Guinea yam</name>
    <name type="synonym">Dioscorea rotundata</name>
    <dbReference type="NCBI Taxonomy" id="55577"/>
    <lineage>
        <taxon>Eukaryota</taxon>
        <taxon>Viridiplantae</taxon>
        <taxon>Streptophyta</taxon>
        <taxon>Embryophyta</taxon>
        <taxon>Tracheophyta</taxon>
        <taxon>Spermatophyta</taxon>
        <taxon>Magnoliopsida</taxon>
        <taxon>Liliopsida</taxon>
        <taxon>Dioscoreales</taxon>
        <taxon>Dioscoreaceae</taxon>
        <taxon>Dioscorea</taxon>
    </lineage>
</organism>
<dbReference type="SMART" id="SM00054">
    <property type="entry name" value="EFh"/>
    <property type="match status" value="4"/>
</dbReference>
<feature type="domain" description="EF-hand" evidence="5">
    <location>
        <begin position="36"/>
        <end position="71"/>
    </location>
</feature>
<dbReference type="Gene3D" id="1.10.238.10">
    <property type="entry name" value="EF-hand"/>
    <property type="match status" value="2"/>
</dbReference>
<evidence type="ECO:0000259" key="5">
    <source>
        <dbReference type="PROSITE" id="PS50222"/>
    </source>
</evidence>
<accession>A0AB40BX24</accession>
<evidence type="ECO:0000256" key="1">
    <source>
        <dbReference type="ARBA" id="ARBA00022723"/>
    </source>
</evidence>
<evidence type="ECO:0000256" key="3">
    <source>
        <dbReference type="ARBA" id="ARBA00022837"/>
    </source>
</evidence>
<evidence type="ECO:0000256" key="4">
    <source>
        <dbReference type="SAM" id="MobiDB-lite"/>
    </source>
</evidence>
<dbReference type="Proteomes" id="UP001515500">
    <property type="component" value="Chromosome 8"/>
</dbReference>
<feature type="compositionally biased region" description="Low complexity" evidence="4">
    <location>
        <begin position="1"/>
        <end position="23"/>
    </location>
</feature>
<dbReference type="GeneID" id="120267864"/>
<dbReference type="PROSITE" id="PS00018">
    <property type="entry name" value="EF_HAND_1"/>
    <property type="match status" value="3"/>
</dbReference>
<dbReference type="FunFam" id="1.10.238.10:FF:000001">
    <property type="entry name" value="Calmodulin 1"/>
    <property type="match status" value="1"/>
</dbReference>
<feature type="domain" description="EF-hand" evidence="5">
    <location>
        <begin position="147"/>
        <end position="177"/>
    </location>
</feature>
<evidence type="ECO:0000313" key="6">
    <source>
        <dbReference type="Proteomes" id="UP001515500"/>
    </source>
</evidence>
<proteinExistence type="predicted"/>
<feature type="domain" description="EF-hand" evidence="5">
    <location>
        <begin position="75"/>
        <end position="110"/>
    </location>
</feature>
<dbReference type="PROSITE" id="PS50222">
    <property type="entry name" value="EF_HAND_2"/>
    <property type="match status" value="3"/>
</dbReference>
<dbReference type="GO" id="GO:0005509">
    <property type="term" value="F:calcium ion binding"/>
    <property type="evidence" value="ECO:0007669"/>
    <property type="project" value="InterPro"/>
</dbReference>
<evidence type="ECO:0000313" key="7">
    <source>
        <dbReference type="RefSeq" id="XP_039131473.1"/>
    </source>
</evidence>
<dbReference type="AlphaFoldDB" id="A0AB40BX24"/>
<sequence length="177" mass="20039">MKKQLQLPQPLALPSTSSASNNAEIDTQGSMKIKTKKTILLLRMFHSFDENGDGKISPEELYKCVQNVDRKELHMSMEEAKAIVEMLDSNGDGLLDLNDFVRLMECECKEEECKILRDAFQVYEMEGQGCITPKSLSSALARLGQRRSVDECAAMIRHFDLNGDGVISFDEFRIMMH</sequence>
<reference evidence="7" key="1">
    <citation type="submission" date="2025-08" db="UniProtKB">
        <authorList>
            <consortium name="RefSeq"/>
        </authorList>
    </citation>
    <scope>IDENTIFICATION</scope>
</reference>
<dbReference type="InterPro" id="IPR018247">
    <property type="entry name" value="EF_Hand_1_Ca_BS"/>
</dbReference>
<protein>
    <submittedName>
        <fullName evidence="7">Calcium-binding protein CML19</fullName>
    </submittedName>
</protein>
<dbReference type="PANTHER" id="PTHR10891">
    <property type="entry name" value="EF-HAND CALCIUM-BINDING DOMAIN CONTAINING PROTEIN"/>
    <property type="match status" value="1"/>
</dbReference>
<keyword evidence="2" id="KW-0677">Repeat</keyword>
<keyword evidence="6" id="KW-1185">Reference proteome</keyword>
<dbReference type="Pfam" id="PF13499">
    <property type="entry name" value="EF-hand_7"/>
    <property type="match status" value="1"/>
</dbReference>
<dbReference type="SUPFAM" id="SSF47473">
    <property type="entry name" value="EF-hand"/>
    <property type="match status" value="1"/>
</dbReference>
<dbReference type="CDD" id="cd00051">
    <property type="entry name" value="EFh"/>
    <property type="match status" value="2"/>
</dbReference>
<feature type="region of interest" description="Disordered" evidence="4">
    <location>
        <begin position="1"/>
        <end position="27"/>
    </location>
</feature>